<protein>
    <submittedName>
        <fullName evidence="2">Uncharacterized protein</fullName>
    </submittedName>
</protein>
<sequence>MDSNRRPELGRRRPSTPGSQIGDPSLKLPPIVRNQQQHSNVLGRRTMHQIQLEMEYDVQESDDSDRPSLRSFGRHPSDAPPDDMGDRAAREIHALCVFDALPTLPPREQPRTPLTDLLSRFPKRRTWGRWRWRAPPSLSSPRVVEAVMMYERGSEQDVQSRCNRCRAGQGVSPQCVVLPDEARDDVHEPGGCCSNCLYDDIGGSCNAFGRRTPQQQRSEPLGDPDAVVDHMAVLEMIARLKRPRGEARDHGLQAKARRIEKAALHIAQSAREWGEKMAKEDA</sequence>
<evidence type="ECO:0000313" key="3">
    <source>
        <dbReference type="Proteomes" id="UP001175261"/>
    </source>
</evidence>
<proteinExistence type="predicted"/>
<evidence type="ECO:0000313" key="2">
    <source>
        <dbReference type="EMBL" id="KAK0384139.1"/>
    </source>
</evidence>
<dbReference type="Pfam" id="PF12511">
    <property type="entry name" value="DUF3716"/>
    <property type="match status" value="1"/>
</dbReference>
<reference evidence="2" key="1">
    <citation type="submission" date="2022-10" db="EMBL/GenBank/DDBJ databases">
        <title>Determination and structural analysis of whole genome sequence of Sarocladium strictum F4-1.</title>
        <authorList>
            <person name="Hu L."/>
            <person name="Jiang Y."/>
        </authorList>
    </citation>
    <scope>NUCLEOTIDE SEQUENCE</scope>
    <source>
        <strain evidence="2">F4-1</strain>
    </source>
</reference>
<comment type="caution">
    <text evidence="2">The sequence shown here is derived from an EMBL/GenBank/DDBJ whole genome shotgun (WGS) entry which is preliminary data.</text>
</comment>
<feature type="compositionally biased region" description="Basic and acidic residues" evidence="1">
    <location>
        <begin position="1"/>
        <end position="11"/>
    </location>
</feature>
<dbReference type="AlphaFoldDB" id="A0AA39L504"/>
<gene>
    <name evidence="2" type="ORF">NLU13_8228</name>
</gene>
<accession>A0AA39L504</accession>
<feature type="compositionally biased region" description="Acidic residues" evidence="1">
    <location>
        <begin position="54"/>
        <end position="63"/>
    </location>
</feature>
<dbReference type="InterPro" id="IPR022190">
    <property type="entry name" value="DUF3716"/>
</dbReference>
<name>A0AA39L504_SARSR</name>
<feature type="region of interest" description="Disordered" evidence="1">
    <location>
        <begin position="1"/>
        <end position="85"/>
    </location>
</feature>
<keyword evidence="3" id="KW-1185">Reference proteome</keyword>
<organism evidence="2 3">
    <name type="scientific">Sarocladium strictum</name>
    <name type="common">Black bundle disease fungus</name>
    <name type="synonym">Acremonium strictum</name>
    <dbReference type="NCBI Taxonomy" id="5046"/>
    <lineage>
        <taxon>Eukaryota</taxon>
        <taxon>Fungi</taxon>
        <taxon>Dikarya</taxon>
        <taxon>Ascomycota</taxon>
        <taxon>Pezizomycotina</taxon>
        <taxon>Sordariomycetes</taxon>
        <taxon>Hypocreomycetidae</taxon>
        <taxon>Hypocreales</taxon>
        <taxon>Sarocladiaceae</taxon>
        <taxon>Sarocladium</taxon>
    </lineage>
</organism>
<evidence type="ECO:0000256" key="1">
    <source>
        <dbReference type="SAM" id="MobiDB-lite"/>
    </source>
</evidence>
<dbReference type="Proteomes" id="UP001175261">
    <property type="component" value="Unassembled WGS sequence"/>
</dbReference>
<dbReference type="EMBL" id="JAPDFR010000008">
    <property type="protein sequence ID" value="KAK0384139.1"/>
    <property type="molecule type" value="Genomic_DNA"/>
</dbReference>